<accession>A0A2S7TXJ4</accession>
<comment type="caution">
    <text evidence="1">The sequence shown here is derived from an EMBL/GenBank/DDBJ whole genome shotgun (WGS) entry which is preliminary data.</text>
</comment>
<gene>
    <name evidence="1" type="ORF">BSZ32_02395</name>
</gene>
<evidence type="ECO:0000313" key="1">
    <source>
        <dbReference type="EMBL" id="PQJ27458.1"/>
    </source>
</evidence>
<protein>
    <submittedName>
        <fullName evidence="1">Uncharacterized protein</fullName>
    </submittedName>
</protein>
<sequence length="70" mass="7924">MDGSVFKNPNSKFYQASYKVWDQSKNKWKWVTKSTKTTNKKDAEAIMLGLANTALTASTLPEAPRSLRDK</sequence>
<proteinExistence type="predicted"/>
<dbReference type="Proteomes" id="UP000239907">
    <property type="component" value="Unassembled WGS sequence"/>
</dbReference>
<dbReference type="AlphaFoldDB" id="A0A2S7TXJ4"/>
<dbReference type="EMBL" id="MQWA01000001">
    <property type="protein sequence ID" value="PQJ27458.1"/>
    <property type="molecule type" value="Genomic_DNA"/>
</dbReference>
<reference evidence="1 2" key="1">
    <citation type="submission" date="2016-12" db="EMBL/GenBank/DDBJ databases">
        <title>Study of bacterial adaptation to deep sea.</title>
        <authorList>
            <person name="Song J."/>
            <person name="Yoshizawa S."/>
            <person name="Kogure K."/>
        </authorList>
    </citation>
    <scope>NUCLEOTIDE SEQUENCE [LARGE SCALE GENOMIC DNA]</scope>
    <source>
        <strain evidence="1 2">SAORIC-165</strain>
    </source>
</reference>
<keyword evidence="2" id="KW-1185">Reference proteome</keyword>
<organism evidence="1 2">
    <name type="scientific">Rubritalea profundi</name>
    <dbReference type="NCBI Taxonomy" id="1658618"/>
    <lineage>
        <taxon>Bacteria</taxon>
        <taxon>Pseudomonadati</taxon>
        <taxon>Verrucomicrobiota</taxon>
        <taxon>Verrucomicrobiia</taxon>
        <taxon>Verrucomicrobiales</taxon>
        <taxon>Rubritaleaceae</taxon>
        <taxon>Rubritalea</taxon>
    </lineage>
</organism>
<name>A0A2S7TXJ4_9BACT</name>
<evidence type="ECO:0000313" key="2">
    <source>
        <dbReference type="Proteomes" id="UP000239907"/>
    </source>
</evidence>
<dbReference type="RefSeq" id="WP_105041944.1">
    <property type="nucleotide sequence ID" value="NZ_MQWA01000001.1"/>
</dbReference>